<keyword evidence="2" id="KW-1133">Transmembrane helix</keyword>
<reference evidence="3 4" key="1">
    <citation type="journal article" date="2023" name="G3 (Bethesda)">
        <title>A chromosome-level genome assembly of Zasmidium syzygii isolated from banana leaves.</title>
        <authorList>
            <person name="van Westerhoven A.C."/>
            <person name="Mehrabi R."/>
            <person name="Talebi R."/>
            <person name="Steentjes M.B.F."/>
            <person name="Corcolon B."/>
            <person name="Chong P.A."/>
            <person name="Kema G.H.J."/>
            <person name="Seidl M.F."/>
        </authorList>
    </citation>
    <scope>NUCLEOTIDE SEQUENCE [LARGE SCALE GENOMIC DNA]</scope>
    <source>
        <strain evidence="3 4">P124</strain>
    </source>
</reference>
<organism evidence="3 4">
    <name type="scientific">Zasmidium cellare</name>
    <name type="common">Wine cellar mold</name>
    <name type="synonym">Racodium cellare</name>
    <dbReference type="NCBI Taxonomy" id="395010"/>
    <lineage>
        <taxon>Eukaryota</taxon>
        <taxon>Fungi</taxon>
        <taxon>Dikarya</taxon>
        <taxon>Ascomycota</taxon>
        <taxon>Pezizomycotina</taxon>
        <taxon>Dothideomycetes</taxon>
        <taxon>Dothideomycetidae</taxon>
        <taxon>Mycosphaerellales</taxon>
        <taxon>Mycosphaerellaceae</taxon>
        <taxon>Zasmidium</taxon>
    </lineage>
</organism>
<feature type="transmembrane region" description="Helical" evidence="2">
    <location>
        <begin position="314"/>
        <end position="333"/>
    </location>
</feature>
<proteinExistence type="predicted"/>
<keyword evidence="2" id="KW-0472">Membrane</keyword>
<feature type="transmembrane region" description="Helical" evidence="2">
    <location>
        <begin position="139"/>
        <end position="162"/>
    </location>
</feature>
<accession>A0ABR0E2R9</accession>
<evidence type="ECO:0000313" key="3">
    <source>
        <dbReference type="EMBL" id="KAK4495629.1"/>
    </source>
</evidence>
<evidence type="ECO:0000313" key="4">
    <source>
        <dbReference type="Proteomes" id="UP001305779"/>
    </source>
</evidence>
<comment type="caution">
    <text evidence="3">The sequence shown here is derived from an EMBL/GenBank/DDBJ whole genome shotgun (WGS) entry which is preliminary data.</text>
</comment>
<dbReference type="Proteomes" id="UP001305779">
    <property type="component" value="Unassembled WGS sequence"/>
</dbReference>
<dbReference type="Gene3D" id="1.20.1070.10">
    <property type="entry name" value="Rhodopsin 7-helix transmembrane proteins"/>
    <property type="match status" value="1"/>
</dbReference>
<gene>
    <name evidence="3" type="ORF">PRZ48_012897</name>
</gene>
<dbReference type="EMBL" id="JAXOVC010000011">
    <property type="protein sequence ID" value="KAK4495629.1"/>
    <property type="molecule type" value="Genomic_DNA"/>
</dbReference>
<feature type="compositionally biased region" description="Basic and acidic residues" evidence="1">
    <location>
        <begin position="438"/>
        <end position="456"/>
    </location>
</feature>
<keyword evidence="2" id="KW-0812">Transmembrane</keyword>
<dbReference type="PANTHER" id="PTHR42058:SF1">
    <property type="entry name" value="G-PROTEIN COUPLED RECEPTORS FAMILY 2 PROFILE 2 DOMAIN-CONTAINING PROTEIN"/>
    <property type="match status" value="1"/>
</dbReference>
<feature type="transmembrane region" description="Helical" evidence="2">
    <location>
        <begin position="245"/>
        <end position="266"/>
    </location>
</feature>
<dbReference type="PANTHER" id="PTHR42058">
    <property type="entry name" value="G_PROTEIN_RECEP_F2_4 DOMAIN-CONTAINING PROTEIN"/>
    <property type="match status" value="1"/>
</dbReference>
<evidence type="ECO:0008006" key="5">
    <source>
        <dbReference type="Google" id="ProtNLM"/>
    </source>
</evidence>
<keyword evidence="4" id="KW-1185">Reference proteome</keyword>
<protein>
    <recommendedName>
        <fullName evidence="5">G-protein coupled receptors family 2 profile 2 domain-containing protein</fullName>
    </recommendedName>
</protein>
<feature type="region of interest" description="Disordered" evidence="1">
    <location>
        <begin position="412"/>
        <end position="456"/>
    </location>
</feature>
<feature type="transmembrane region" description="Helical" evidence="2">
    <location>
        <begin position="100"/>
        <end position="119"/>
    </location>
</feature>
<sequence length="456" mass="50247">MANMDLGSLGALGCPAPFVSDTQFPYTGGEAKQMADMGVKQNSPAASAATSPKASRAVCPVRLRIGCILKLAFIVPLGSKPNLCHDEITPGDMHTSLSCAWSGALLVAGAMSCAVWIMLRSLWTHLRVCWDVAQTRTLFLLTQLTGWGLPGLFLALCIPITGVSYRIGSACVPNQKNAFVTWFGWLIAFACIAALLQFITTTFCLWLYLKDMKKGQAETTTISTNASQDRTLAWRRVRKVLSLQWRSIVLTTLVIIESVYFGVVFIHETSTADRLTTNASDDILEWAFCLVRNQGRKDECLNITKVLGLSEGSILASFFLAALIGLLTFSLMIRRSMLRGWSALLLHPRRPSVGEQDFIIISPKRKSFGKQLESEKGPHPNIDTLLSPVSPVSPIMPTSVFPDTPATEAERTFSFPEAGEVDRRHETTNWFDEEGDEGERAVRARERRGSRIDDIA</sequence>
<dbReference type="InterPro" id="IPR053247">
    <property type="entry name" value="GPCR_GPR1/git3-like"/>
</dbReference>
<evidence type="ECO:0000256" key="1">
    <source>
        <dbReference type="SAM" id="MobiDB-lite"/>
    </source>
</evidence>
<feature type="transmembrane region" description="Helical" evidence="2">
    <location>
        <begin position="182"/>
        <end position="209"/>
    </location>
</feature>
<name>A0ABR0E2R9_ZASCE</name>
<evidence type="ECO:0000256" key="2">
    <source>
        <dbReference type="SAM" id="Phobius"/>
    </source>
</evidence>